<name>A0ABD2YRR5_9GENT</name>
<comment type="caution">
    <text evidence="2">The sequence shown here is derived from an EMBL/GenBank/DDBJ whole genome shotgun (WGS) entry which is preliminary data.</text>
</comment>
<feature type="region of interest" description="Disordered" evidence="1">
    <location>
        <begin position="1"/>
        <end position="24"/>
    </location>
</feature>
<organism evidence="2 3">
    <name type="scientific">Cinchona calisaya</name>
    <dbReference type="NCBI Taxonomy" id="153742"/>
    <lineage>
        <taxon>Eukaryota</taxon>
        <taxon>Viridiplantae</taxon>
        <taxon>Streptophyta</taxon>
        <taxon>Embryophyta</taxon>
        <taxon>Tracheophyta</taxon>
        <taxon>Spermatophyta</taxon>
        <taxon>Magnoliopsida</taxon>
        <taxon>eudicotyledons</taxon>
        <taxon>Gunneridae</taxon>
        <taxon>Pentapetalae</taxon>
        <taxon>asterids</taxon>
        <taxon>lamiids</taxon>
        <taxon>Gentianales</taxon>
        <taxon>Rubiaceae</taxon>
        <taxon>Cinchonoideae</taxon>
        <taxon>Cinchoneae</taxon>
        <taxon>Cinchona</taxon>
    </lineage>
</organism>
<dbReference type="EMBL" id="JBJUIK010000012">
    <property type="protein sequence ID" value="KAL3510074.1"/>
    <property type="molecule type" value="Genomic_DNA"/>
</dbReference>
<evidence type="ECO:0000313" key="2">
    <source>
        <dbReference type="EMBL" id="KAL3510074.1"/>
    </source>
</evidence>
<evidence type="ECO:0000256" key="1">
    <source>
        <dbReference type="SAM" id="MobiDB-lite"/>
    </source>
</evidence>
<protein>
    <submittedName>
        <fullName evidence="2">Uncharacterized protein</fullName>
    </submittedName>
</protein>
<sequence>MASNSGNTSALFGSSNKGKGKVTTSPSVFASFEHTLSGWKQILISSSAKEVPRTPINGTKGSASANPTRPQEFIHFTNDIPTSIMSFNISRLRISYFVPNSIEILCPEPSDRAHNPPDGPWDWEINDGHEEEKNCLEGNFYSASYHIIKTSITTIYCVEYSNNSSTVLYGQIRLSSRTSKAVEKDVTKSCAVSCHVEYTQAAQEVLEHFPQLYLNYDIFELYAEEATTDQVDDAREQFEAPQTSHNLFVKVLPKDEEEEAEGTDQPH</sequence>
<reference evidence="2 3" key="1">
    <citation type="submission" date="2024-11" db="EMBL/GenBank/DDBJ databases">
        <title>A near-complete genome assembly of Cinchona calisaya.</title>
        <authorList>
            <person name="Lian D.C."/>
            <person name="Zhao X.W."/>
            <person name="Wei L."/>
        </authorList>
    </citation>
    <scope>NUCLEOTIDE SEQUENCE [LARGE SCALE GENOMIC DNA]</scope>
    <source>
        <tissue evidence="2">Nenye</tissue>
    </source>
</reference>
<accession>A0ABD2YRR5</accession>
<evidence type="ECO:0000313" key="3">
    <source>
        <dbReference type="Proteomes" id="UP001630127"/>
    </source>
</evidence>
<gene>
    <name evidence="2" type="ORF">ACH5RR_029475</name>
</gene>
<dbReference type="AlphaFoldDB" id="A0ABD2YRR5"/>
<proteinExistence type="predicted"/>
<keyword evidence="3" id="KW-1185">Reference proteome</keyword>
<dbReference type="Proteomes" id="UP001630127">
    <property type="component" value="Unassembled WGS sequence"/>
</dbReference>